<dbReference type="Proteomes" id="UP000276133">
    <property type="component" value="Unassembled WGS sequence"/>
</dbReference>
<keyword evidence="1" id="KW-0472">Membrane</keyword>
<accession>A0A3M7T7A7</accession>
<dbReference type="AlphaFoldDB" id="A0A3M7T7A7"/>
<keyword evidence="1" id="KW-0812">Transmembrane</keyword>
<evidence type="ECO:0000256" key="1">
    <source>
        <dbReference type="SAM" id="Phobius"/>
    </source>
</evidence>
<dbReference type="EMBL" id="REGN01000172">
    <property type="protein sequence ID" value="RNA43922.1"/>
    <property type="molecule type" value="Genomic_DNA"/>
</dbReference>
<gene>
    <name evidence="2" type="ORF">BpHYR1_001307</name>
</gene>
<proteinExistence type="predicted"/>
<comment type="caution">
    <text evidence="2">The sequence shown here is derived from an EMBL/GenBank/DDBJ whole genome shotgun (WGS) entry which is preliminary data.</text>
</comment>
<name>A0A3M7T7A7_BRAPC</name>
<organism evidence="2 3">
    <name type="scientific">Brachionus plicatilis</name>
    <name type="common">Marine rotifer</name>
    <name type="synonym">Brachionus muelleri</name>
    <dbReference type="NCBI Taxonomy" id="10195"/>
    <lineage>
        <taxon>Eukaryota</taxon>
        <taxon>Metazoa</taxon>
        <taxon>Spiralia</taxon>
        <taxon>Gnathifera</taxon>
        <taxon>Rotifera</taxon>
        <taxon>Eurotatoria</taxon>
        <taxon>Monogononta</taxon>
        <taxon>Pseudotrocha</taxon>
        <taxon>Ploima</taxon>
        <taxon>Brachionidae</taxon>
        <taxon>Brachionus</taxon>
    </lineage>
</organism>
<keyword evidence="3" id="KW-1185">Reference proteome</keyword>
<sequence>MTCLKFFYCLIDDILKDFAITVALFCMSMCLTYSSAFSCACTAISDTLTQRLFFPHAHPHRHAEAYFLTVPYSKK</sequence>
<reference evidence="2 3" key="1">
    <citation type="journal article" date="2018" name="Sci. Rep.">
        <title>Genomic signatures of local adaptation to the degree of environmental predictability in rotifers.</title>
        <authorList>
            <person name="Franch-Gras L."/>
            <person name="Hahn C."/>
            <person name="Garcia-Roger E.M."/>
            <person name="Carmona M.J."/>
            <person name="Serra M."/>
            <person name="Gomez A."/>
        </authorList>
    </citation>
    <scope>NUCLEOTIDE SEQUENCE [LARGE SCALE GENOMIC DNA]</scope>
    <source>
        <strain evidence="2">HYR1</strain>
    </source>
</reference>
<keyword evidence="1" id="KW-1133">Transmembrane helix</keyword>
<evidence type="ECO:0000313" key="3">
    <source>
        <dbReference type="Proteomes" id="UP000276133"/>
    </source>
</evidence>
<protein>
    <submittedName>
        <fullName evidence="2">Uncharacterized protein</fullName>
    </submittedName>
</protein>
<feature type="transmembrane region" description="Helical" evidence="1">
    <location>
        <begin position="20"/>
        <end position="44"/>
    </location>
</feature>
<evidence type="ECO:0000313" key="2">
    <source>
        <dbReference type="EMBL" id="RNA43922.1"/>
    </source>
</evidence>